<keyword evidence="5 8" id="KW-0812">Transmembrane</keyword>
<protein>
    <recommendedName>
        <fullName evidence="8">CASP-like protein</fullName>
    </recommendedName>
</protein>
<evidence type="ECO:0000256" key="4">
    <source>
        <dbReference type="ARBA" id="ARBA00022475"/>
    </source>
</evidence>
<dbReference type="Proteomes" id="UP000652761">
    <property type="component" value="Unassembled WGS sequence"/>
</dbReference>
<feature type="transmembrane region" description="Helical" evidence="8">
    <location>
        <begin position="54"/>
        <end position="77"/>
    </location>
</feature>
<dbReference type="GO" id="GO:0005886">
    <property type="term" value="C:plasma membrane"/>
    <property type="evidence" value="ECO:0007669"/>
    <property type="project" value="UniProtKB-SubCell"/>
</dbReference>
<dbReference type="AlphaFoldDB" id="A0A843U6P2"/>
<evidence type="ECO:0000259" key="9">
    <source>
        <dbReference type="Pfam" id="PF04535"/>
    </source>
</evidence>
<organism evidence="10 11">
    <name type="scientific">Colocasia esculenta</name>
    <name type="common">Wild taro</name>
    <name type="synonym">Arum esculentum</name>
    <dbReference type="NCBI Taxonomy" id="4460"/>
    <lineage>
        <taxon>Eukaryota</taxon>
        <taxon>Viridiplantae</taxon>
        <taxon>Streptophyta</taxon>
        <taxon>Embryophyta</taxon>
        <taxon>Tracheophyta</taxon>
        <taxon>Spermatophyta</taxon>
        <taxon>Magnoliopsida</taxon>
        <taxon>Liliopsida</taxon>
        <taxon>Araceae</taxon>
        <taxon>Aroideae</taxon>
        <taxon>Colocasieae</taxon>
        <taxon>Colocasia</taxon>
    </lineage>
</organism>
<feature type="domain" description="Casparian strip membrane protein" evidence="9">
    <location>
        <begin position="57"/>
        <end position="104"/>
    </location>
</feature>
<feature type="transmembrane region" description="Helical" evidence="8">
    <location>
        <begin position="156"/>
        <end position="183"/>
    </location>
</feature>
<comment type="subunit">
    <text evidence="3 8">Homodimer and heterodimers.</text>
</comment>
<keyword evidence="7 8" id="KW-0472">Membrane</keyword>
<dbReference type="EMBL" id="NMUH01000360">
    <property type="protein sequence ID" value="MQL77677.1"/>
    <property type="molecule type" value="Genomic_DNA"/>
</dbReference>
<feature type="transmembrane region" description="Helical" evidence="8">
    <location>
        <begin position="123"/>
        <end position="144"/>
    </location>
</feature>
<dbReference type="InterPro" id="IPR044173">
    <property type="entry name" value="CASPL"/>
</dbReference>
<proteinExistence type="inferred from homology"/>
<reference evidence="10" key="1">
    <citation type="submission" date="2017-07" db="EMBL/GenBank/DDBJ databases">
        <title>Taro Niue Genome Assembly and Annotation.</title>
        <authorList>
            <person name="Atibalentja N."/>
            <person name="Keating K."/>
            <person name="Fields C.J."/>
        </authorList>
    </citation>
    <scope>NUCLEOTIDE SEQUENCE</scope>
    <source>
        <strain evidence="10">Niue_2</strain>
        <tissue evidence="10">Leaf</tissue>
    </source>
</reference>
<evidence type="ECO:0000256" key="1">
    <source>
        <dbReference type="ARBA" id="ARBA00004651"/>
    </source>
</evidence>
<accession>A0A843U6P2</accession>
<evidence type="ECO:0000256" key="7">
    <source>
        <dbReference type="ARBA" id="ARBA00023136"/>
    </source>
</evidence>
<evidence type="ECO:0000313" key="10">
    <source>
        <dbReference type="EMBL" id="MQL77677.1"/>
    </source>
</evidence>
<dbReference type="PANTHER" id="PTHR36488">
    <property type="entry name" value="CASP-LIKE PROTEIN 1U1"/>
    <property type="match status" value="1"/>
</dbReference>
<dbReference type="Pfam" id="PF04535">
    <property type="entry name" value="CASP_dom"/>
    <property type="match status" value="2"/>
</dbReference>
<evidence type="ECO:0000256" key="8">
    <source>
        <dbReference type="RuleBase" id="RU361233"/>
    </source>
</evidence>
<dbReference type="PANTHER" id="PTHR36488:SF11">
    <property type="entry name" value="CASP-LIKE PROTEIN"/>
    <property type="match status" value="1"/>
</dbReference>
<comment type="similarity">
    <text evidence="2 8">Belongs to the Casparian strip membrane proteins (CASP) family.</text>
</comment>
<evidence type="ECO:0000256" key="3">
    <source>
        <dbReference type="ARBA" id="ARBA00011489"/>
    </source>
</evidence>
<feature type="domain" description="Casparian strip membrane protein" evidence="9">
    <location>
        <begin position="123"/>
        <end position="219"/>
    </location>
</feature>
<sequence>MSGETSATTITIGDAAAKADSAAALPPPPASATRAAPFTAFMSKSKAKGGWRRGIFCFDFLVRIFAIGACLAAAILMGTNDETLPFFTHDFQFHAQFDDLPTFTLDAQNLHDHHINVHARGRWFMVANAIAGGYLVLSIPFSFFSIVRPHALGLRLLLLILDTVMLAFTCAAAASAAAIVYLAHTGNVKANWVGICLQFNDFCQQSSGAVVASFVATVLFMVLVVMSALALRKH</sequence>
<dbReference type="InterPro" id="IPR006702">
    <property type="entry name" value="CASP_dom"/>
</dbReference>
<comment type="subcellular location">
    <subcellularLocation>
        <location evidence="1 8">Cell membrane</location>
        <topology evidence="1 8">Multi-pass membrane protein</topology>
    </subcellularLocation>
</comment>
<feature type="transmembrane region" description="Helical" evidence="8">
    <location>
        <begin position="209"/>
        <end position="231"/>
    </location>
</feature>
<dbReference type="NCBIfam" id="TIGR01569">
    <property type="entry name" value="A_tha_TIGR01569"/>
    <property type="match status" value="1"/>
</dbReference>
<keyword evidence="4 8" id="KW-1003">Cell membrane</keyword>
<name>A0A843U6P2_COLES</name>
<dbReference type="OrthoDB" id="753675at2759"/>
<evidence type="ECO:0000256" key="6">
    <source>
        <dbReference type="ARBA" id="ARBA00022989"/>
    </source>
</evidence>
<evidence type="ECO:0000256" key="2">
    <source>
        <dbReference type="ARBA" id="ARBA00007651"/>
    </source>
</evidence>
<keyword evidence="11" id="KW-1185">Reference proteome</keyword>
<gene>
    <name evidence="10" type="ORF">Taro_010088</name>
</gene>
<keyword evidence="6 8" id="KW-1133">Transmembrane helix</keyword>
<evidence type="ECO:0000313" key="11">
    <source>
        <dbReference type="Proteomes" id="UP000652761"/>
    </source>
</evidence>
<dbReference type="InterPro" id="IPR006459">
    <property type="entry name" value="CASP/CASPL"/>
</dbReference>
<evidence type="ECO:0000256" key="5">
    <source>
        <dbReference type="ARBA" id="ARBA00022692"/>
    </source>
</evidence>
<comment type="caution">
    <text evidence="10">The sequence shown here is derived from an EMBL/GenBank/DDBJ whole genome shotgun (WGS) entry which is preliminary data.</text>
</comment>